<dbReference type="InterPro" id="IPR051203">
    <property type="entry name" value="Polysaccharide_Synthase-Rel"/>
</dbReference>
<reference evidence="3 4" key="1">
    <citation type="submission" date="2013-02" db="EMBL/GenBank/DDBJ databases">
        <title>A novel strain isolated from Lonar lake, Maharashtra, India.</title>
        <authorList>
            <person name="Singh A."/>
        </authorList>
    </citation>
    <scope>NUCLEOTIDE SEQUENCE [LARGE SCALE GENOMIC DNA]</scope>
    <source>
        <strain evidence="3 4">AK24</strain>
    </source>
</reference>
<comment type="similarity">
    <text evidence="1">Belongs to the polysaccharide synthase family.</text>
</comment>
<dbReference type="InterPro" id="IPR003869">
    <property type="entry name" value="Polysac_CapD-like"/>
</dbReference>
<evidence type="ECO:0000259" key="2">
    <source>
        <dbReference type="Pfam" id="PF02719"/>
    </source>
</evidence>
<dbReference type="AlphaFoldDB" id="R7ZWA5"/>
<organism evidence="3 4">
    <name type="scientific">Lunatimonas lonarensis</name>
    <dbReference type="NCBI Taxonomy" id="1232681"/>
    <lineage>
        <taxon>Bacteria</taxon>
        <taxon>Pseudomonadati</taxon>
        <taxon>Bacteroidota</taxon>
        <taxon>Cytophagia</taxon>
        <taxon>Cytophagales</taxon>
        <taxon>Cyclobacteriaceae</taxon>
    </lineage>
</organism>
<comment type="caution">
    <text evidence="3">The sequence shown here is derived from an EMBL/GenBank/DDBJ whole genome shotgun (WGS) entry which is preliminary data.</text>
</comment>
<evidence type="ECO:0000313" key="3">
    <source>
        <dbReference type="EMBL" id="EON78279.1"/>
    </source>
</evidence>
<sequence length="474" mass="53543">MFFVVFNFKKKSMGDVFSLMWEASNDAKCTGELGQLKQLTKSLMETYESQGRLSEDPLAPSKRRELSLPTEDVSEIVGGKVCLVTGGLGCVGSRLVKELLVFSPKKVIVIDVKEADEELFSELRREDVVVERGSILDTAFLKRVYRDYLPTIVFHTAAQRNPGLAEKTIGDTLRTNILGTWNVLLASSESDAVQRVVFSSTGKASRYYTEEVYAASKKVCEMLMDYFAVRFPNKLFSMVRFTHIVDNSLMDAELKRAAMQDDRIQIHSPGKFVTAQNVGEAAYLMLNALVFAEAGRSSFLLVKNLEWPVESLEVALYYIKQSKREVPILFVGNPKGYGEKFFRGQLDWSQSWDLNLLINVYENRIRRTNPENDIIISNLMPFDEVVLLKLVGDLQDTAYSDESLMDVLVSSLRAIFRHSLKLVDKKITLDILKWGIDPKFMHADGVKIGDFGEMVPMMLDSLEISSDLKKIQGL</sequence>
<dbReference type="Proteomes" id="UP000013909">
    <property type="component" value="Unassembled WGS sequence"/>
</dbReference>
<dbReference type="PANTHER" id="PTHR43318:SF1">
    <property type="entry name" value="POLYSACCHARIDE BIOSYNTHESIS PROTEIN EPSC-RELATED"/>
    <property type="match status" value="1"/>
</dbReference>
<dbReference type="PANTHER" id="PTHR43318">
    <property type="entry name" value="UDP-N-ACETYLGLUCOSAMINE 4,6-DEHYDRATASE"/>
    <property type="match status" value="1"/>
</dbReference>
<evidence type="ECO:0000256" key="1">
    <source>
        <dbReference type="ARBA" id="ARBA00007430"/>
    </source>
</evidence>
<name>R7ZWA5_9BACT</name>
<keyword evidence="4" id="KW-1185">Reference proteome</keyword>
<dbReference type="EMBL" id="AQHR01000040">
    <property type="protein sequence ID" value="EON78279.1"/>
    <property type="molecule type" value="Genomic_DNA"/>
</dbReference>
<protein>
    <submittedName>
        <fullName evidence="3">Polysaccharide biosynthesis protein superfamily</fullName>
    </submittedName>
</protein>
<dbReference type="InterPro" id="IPR036291">
    <property type="entry name" value="NAD(P)-bd_dom_sf"/>
</dbReference>
<dbReference type="Pfam" id="PF02719">
    <property type="entry name" value="Polysacc_synt_2"/>
    <property type="match status" value="1"/>
</dbReference>
<feature type="domain" description="Polysaccharide biosynthesis protein CapD-like" evidence="2">
    <location>
        <begin position="83"/>
        <end position="296"/>
    </location>
</feature>
<dbReference type="Gene3D" id="3.40.50.720">
    <property type="entry name" value="NAD(P)-binding Rossmann-like Domain"/>
    <property type="match status" value="1"/>
</dbReference>
<gene>
    <name evidence="3" type="ORF">ADIS_1142</name>
</gene>
<dbReference type="SUPFAM" id="SSF51735">
    <property type="entry name" value="NAD(P)-binding Rossmann-fold domains"/>
    <property type="match status" value="1"/>
</dbReference>
<accession>R7ZWA5</accession>
<proteinExistence type="inferred from homology"/>
<dbReference type="STRING" id="1232681.ADIS_1142"/>
<dbReference type="PATRIC" id="fig|1288963.3.peg.1139"/>
<evidence type="ECO:0000313" key="4">
    <source>
        <dbReference type="Proteomes" id="UP000013909"/>
    </source>
</evidence>